<comment type="subcellular location">
    <subcellularLocation>
        <location evidence="2">Cytoplasm</location>
    </subcellularLocation>
    <subcellularLocation>
        <location evidence="1">Endomembrane system</location>
        <topology evidence="1">Multi-pass membrane protein</topology>
    </subcellularLocation>
</comment>
<accession>A0A8U7MPZ7</accession>
<protein>
    <submittedName>
        <fullName evidence="12">Glycerophosphodiester phosphodiesterase domain containing 5</fullName>
    </submittedName>
</protein>
<reference evidence="12" key="2">
    <citation type="submission" date="2025-08" db="UniProtKB">
        <authorList>
            <consortium name="Ensembl"/>
        </authorList>
    </citation>
    <scope>IDENTIFICATION</scope>
</reference>
<feature type="transmembrane region" description="Helical" evidence="11">
    <location>
        <begin position="215"/>
        <end position="235"/>
    </location>
</feature>
<gene>
    <name evidence="12" type="primary">GDPD5</name>
</gene>
<feature type="transmembrane region" description="Helical" evidence="11">
    <location>
        <begin position="258"/>
        <end position="286"/>
    </location>
</feature>
<evidence type="ECO:0000256" key="9">
    <source>
        <dbReference type="ARBA" id="ARBA00023180"/>
    </source>
</evidence>
<feature type="transmembrane region" description="Helical" evidence="11">
    <location>
        <begin position="365"/>
        <end position="385"/>
    </location>
</feature>
<dbReference type="CDD" id="cd08608">
    <property type="entry name" value="GDPD_GDE2"/>
    <property type="match status" value="1"/>
</dbReference>
<keyword evidence="7 11" id="KW-1133">Transmembrane helix</keyword>
<dbReference type="PROSITE" id="PS51704">
    <property type="entry name" value="GP_PDE"/>
    <property type="match status" value="1"/>
</dbReference>
<keyword evidence="9" id="KW-0325">Glycoprotein</keyword>
<feature type="transmembrane region" description="Helical" evidence="11">
    <location>
        <begin position="298"/>
        <end position="318"/>
    </location>
</feature>
<dbReference type="AlphaFoldDB" id="A0A8C3GZ45"/>
<evidence type="ECO:0000256" key="1">
    <source>
        <dbReference type="ARBA" id="ARBA00004127"/>
    </source>
</evidence>
<keyword evidence="8 11" id="KW-0472">Membrane</keyword>
<comment type="similarity">
    <text evidence="3">Belongs to the glycerophosphoryl diester phosphodiesterase family.</text>
</comment>
<name>A0A8C3GZ45_CORMO</name>
<keyword evidence="4" id="KW-0963">Cytoplasm</keyword>
<evidence type="ECO:0000256" key="8">
    <source>
        <dbReference type="ARBA" id="ARBA00023136"/>
    </source>
</evidence>
<evidence type="ECO:0000313" key="12">
    <source>
        <dbReference type="Ensembl" id="ENSCMUP00000015181.2"/>
    </source>
</evidence>
<dbReference type="GO" id="GO:0006629">
    <property type="term" value="P:lipid metabolic process"/>
    <property type="evidence" value="ECO:0007669"/>
    <property type="project" value="InterPro"/>
</dbReference>
<evidence type="ECO:0000256" key="7">
    <source>
        <dbReference type="ARBA" id="ARBA00022989"/>
    </source>
</evidence>
<dbReference type="PANTHER" id="PTHR23344:SF6">
    <property type="entry name" value="GLYCEROPHOSPHODIESTER PHOSPHODIESTERASE DOMAIN-CONTAINING PROTEIN 5"/>
    <property type="match status" value="1"/>
</dbReference>
<dbReference type="SUPFAM" id="SSF51695">
    <property type="entry name" value="PLC-like phosphodiesterases"/>
    <property type="match status" value="1"/>
</dbReference>
<dbReference type="Pfam" id="PF03009">
    <property type="entry name" value="GDPD"/>
    <property type="match status" value="1"/>
</dbReference>
<feature type="region of interest" description="Disordered" evidence="10">
    <location>
        <begin position="87"/>
        <end position="115"/>
    </location>
</feature>
<reference evidence="13" key="1">
    <citation type="submission" date="2019-10" db="EMBL/GenBank/DDBJ databases">
        <title>Corvus moneduloides (New Caledonian crow) genome, bCorMon1, primary haplotype.</title>
        <authorList>
            <person name="Rutz C."/>
            <person name="Fungtammasan C."/>
            <person name="Mountcastle J."/>
            <person name="Formenti G."/>
            <person name="Chow W."/>
            <person name="Howe K."/>
            <person name="Steele M.P."/>
            <person name="Fernandes J."/>
            <person name="Gilbert M.T.P."/>
            <person name="Fedrigo O."/>
            <person name="Jarvis E.D."/>
            <person name="Gemmell N."/>
        </authorList>
    </citation>
    <scope>NUCLEOTIDE SEQUENCE [LARGE SCALE GENOMIC DNA]</scope>
</reference>
<reference evidence="12" key="3">
    <citation type="submission" date="2025-09" db="UniProtKB">
        <authorList>
            <consortium name="Ensembl"/>
        </authorList>
    </citation>
    <scope>IDENTIFICATION</scope>
</reference>
<dbReference type="GO" id="GO:0005886">
    <property type="term" value="C:plasma membrane"/>
    <property type="evidence" value="ECO:0007669"/>
    <property type="project" value="TreeGrafter"/>
</dbReference>
<evidence type="ECO:0000256" key="4">
    <source>
        <dbReference type="ARBA" id="ARBA00022490"/>
    </source>
</evidence>
<dbReference type="FunFam" id="3.20.20.190:FF:000028">
    <property type="entry name" value="Glycerophosphodiester phosphodiesterase domain-containing protein 5"/>
    <property type="match status" value="1"/>
</dbReference>
<dbReference type="GO" id="GO:0008889">
    <property type="term" value="F:glycerophosphodiester phosphodiesterase activity"/>
    <property type="evidence" value="ECO:0007669"/>
    <property type="project" value="TreeGrafter"/>
</dbReference>
<dbReference type="InterPro" id="IPR030395">
    <property type="entry name" value="GP_PDE_dom"/>
</dbReference>
<accession>A0A8C3GZ45</accession>
<dbReference type="Proteomes" id="UP000694553">
    <property type="component" value="Unassembled WGS sequence"/>
</dbReference>
<dbReference type="Ensembl" id="ENSCMUT00000016314.2">
    <property type="protein sequence ID" value="ENSCMUP00000015181.2"/>
    <property type="gene ID" value="ENSCMUG00000009472.2"/>
</dbReference>
<dbReference type="GO" id="GO:0005737">
    <property type="term" value="C:cytoplasm"/>
    <property type="evidence" value="ECO:0007669"/>
    <property type="project" value="UniProtKB-SubCell"/>
</dbReference>
<organism evidence="12 13">
    <name type="scientific">Corvus moneduloides</name>
    <name type="common">New Caledonian crow</name>
    <dbReference type="NCBI Taxonomy" id="1196302"/>
    <lineage>
        <taxon>Eukaryota</taxon>
        <taxon>Metazoa</taxon>
        <taxon>Chordata</taxon>
        <taxon>Craniata</taxon>
        <taxon>Vertebrata</taxon>
        <taxon>Euteleostomi</taxon>
        <taxon>Archelosauria</taxon>
        <taxon>Archosauria</taxon>
        <taxon>Dinosauria</taxon>
        <taxon>Saurischia</taxon>
        <taxon>Theropoda</taxon>
        <taxon>Coelurosauria</taxon>
        <taxon>Aves</taxon>
        <taxon>Neognathae</taxon>
        <taxon>Neoaves</taxon>
        <taxon>Telluraves</taxon>
        <taxon>Australaves</taxon>
        <taxon>Passeriformes</taxon>
        <taxon>Corvoidea</taxon>
        <taxon>Corvidae</taxon>
        <taxon>Corvus</taxon>
    </lineage>
</organism>
<dbReference type="InterPro" id="IPR017946">
    <property type="entry name" value="PLC-like_Pdiesterase_TIM-brl"/>
</dbReference>
<dbReference type="PROSITE" id="PS51257">
    <property type="entry name" value="PROKAR_LIPOPROTEIN"/>
    <property type="match status" value="1"/>
</dbReference>
<evidence type="ECO:0000313" key="13">
    <source>
        <dbReference type="Proteomes" id="UP000694553"/>
    </source>
</evidence>
<sequence length="766" mass="85805">MILKVPSTPVHSVILGCSLPFRGSAFPTPLAQCQALPNFSAIGVPPTFPLPPKPEPLGTPQSEELPRLGAASFSPPPPPLRALLLPRCPGRSRPAQRPPRCRAEPSRAAGTGPRPCQRRPCALPCRPWHSAAGGAGSPLPGAREPGGFPGGSRALPGADGFVVAGSGGAGRSMVKHQPLQYYEPQLCLSCLTGIYGCRWKRYQRSHDDTTKWERLWFLILTSSFFLTLVWFYFWWEVHNDYNEINWFLYNRMGYWSDWSIPILVTTAAGFTYITMLLILALCHIAVGQQMNLHWLHKIGLVTTLITTVVTMSSIAQLWDDEWEMVFISLQATAPFLHIGALAAVTALSWLVAGQFARTEKATSQMLMFTAYLAVVVALYLVPLTISSPCIMEKKALGPKPAILGHRGAPMLAPENTLMSFQKAMEQKVHGVQADVVLSYDGVPFLMHDKTLRRTTNVEEVFPERAYEHSSMFNWTDLEKLNAGEWFLQNDPFWTAGSLSRADYLEAANQSVCKLEDMLEVIKDNTSLILNFQDLPAAHPYYSTYINITLETILASGIRQQAVMWLPDAERQLVRRVAPGFQQTSGLKLDAERLREKGIVKLNLRYTKVTNEDVRDYAMANLSVNLYTVNEPWLFSILWCAGVPSVTSDSSHVLRKVPFPIWLMPPDEYHLIWITSDLISFLVIVGVFIFQKWRLGSIRTYNPEQIMLSAAVRRSSQDVKIMKEKLIFSEISNGVETTDELSFCSENGYANEMVTPTDHRDTKLRLN</sequence>
<evidence type="ECO:0000256" key="6">
    <source>
        <dbReference type="ARBA" id="ARBA00022801"/>
    </source>
</evidence>
<dbReference type="PANTHER" id="PTHR23344">
    <property type="entry name" value="GLYCEROPHOSPHORYL DIESTER PHOSPHODIESTERASE"/>
    <property type="match status" value="1"/>
</dbReference>
<evidence type="ECO:0000256" key="5">
    <source>
        <dbReference type="ARBA" id="ARBA00022692"/>
    </source>
</evidence>
<evidence type="ECO:0000256" key="3">
    <source>
        <dbReference type="ARBA" id="ARBA00007277"/>
    </source>
</evidence>
<feature type="transmembrane region" description="Helical" evidence="11">
    <location>
        <begin position="324"/>
        <end position="353"/>
    </location>
</feature>
<keyword evidence="13" id="KW-1185">Reference proteome</keyword>
<feature type="transmembrane region" description="Helical" evidence="11">
    <location>
        <begin position="670"/>
        <end position="689"/>
    </location>
</feature>
<evidence type="ECO:0000256" key="2">
    <source>
        <dbReference type="ARBA" id="ARBA00004496"/>
    </source>
</evidence>
<dbReference type="Gene3D" id="3.20.20.190">
    <property type="entry name" value="Phosphatidylinositol (PI) phosphodiesterase"/>
    <property type="match status" value="1"/>
</dbReference>
<dbReference type="OMA" id="VMITISH"/>
<evidence type="ECO:0000256" key="10">
    <source>
        <dbReference type="SAM" id="MobiDB-lite"/>
    </source>
</evidence>
<evidence type="ECO:0000256" key="11">
    <source>
        <dbReference type="SAM" id="Phobius"/>
    </source>
</evidence>
<dbReference type="GO" id="GO:0045666">
    <property type="term" value="P:positive regulation of neuron differentiation"/>
    <property type="evidence" value="ECO:0007669"/>
    <property type="project" value="TreeGrafter"/>
</dbReference>
<proteinExistence type="inferred from homology"/>
<dbReference type="GO" id="GO:0012505">
    <property type="term" value="C:endomembrane system"/>
    <property type="evidence" value="ECO:0007669"/>
    <property type="project" value="UniProtKB-SubCell"/>
</dbReference>
<keyword evidence="6" id="KW-0378">Hydrolase</keyword>
<keyword evidence="5 11" id="KW-0812">Transmembrane</keyword>